<name>A0A137NUZ2_CONC2</name>
<keyword evidence="11" id="KW-1278">Translocase</keyword>
<evidence type="ECO:0000256" key="2">
    <source>
        <dbReference type="ARBA" id="ARBA00022448"/>
    </source>
</evidence>
<dbReference type="Gene3D" id="1.20.1110.10">
    <property type="entry name" value="Calcium-transporting ATPase, transmembrane domain"/>
    <property type="match status" value="1"/>
</dbReference>
<feature type="transmembrane region" description="Helical" evidence="15">
    <location>
        <begin position="355"/>
        <end position="383"/>
    </location>
</feature>
<dbReference type="PANTHER" id="PTHR24093">
    <property type="entry name" value="CATION TRANSPORTING ATPASE"/>
    <property type="match status" value="1"/>
</dbReference>
<dbReference type="InterPro" id="IPR059000">
    <property type="entry name" value="ATPase_P-type_domA"/>
</dbReference>
<dbReference type="SUPFAM" id="SSF81653">
    <property type="entry name" value="Calcium ATPase, transduction domain A"/>
    <property type="match status" value="1"/>
</dbReference>
<keyword evidence="6" id="KW-0479">Metal-binding</keyword>
<dbReference type="SFLD" id="SFLDF00027">
    <property type="entry name" value="p-type_atpase"/>
    <property type="match status" value="1"/>
</dbReference>
<feature type="transmembrane region" description="Helical" evidence="15">
    <location>
        <begin position="815"/>
        <end position="836"/>
    </location>
</feature>
<keyword evidence="18" id="KW-1185">Reference proteome</keyword>
<dbReference type="EC" id="7.2.2.10" evidence="15"/>
<keyword evidence="2 15" id="KW-0813">Transport</keyword>
<sequence length="1050" mass="115612">MSQNKQHKNNLSSSTWEESSYNISAEELQGLINPKNISLLESFEGTQGILKSLNTDKDVGLSSAEAHGTIENPSKRQRVFGINRLPPARIKSIWEIMLRTVNDKTLILLLVAGFISLAVGIYEDIGTNSTKKVERNGQIVDIPVPKLHFVEGLAIIVCIGIVVTVGSLNDYSKEKQFQKLNSKKEEREIKVTRDGKVQMISIFDLVVGDVVHLEPGDIIAADGIVVSSHNLHCDESSATGETDAITKIPYEDIIRNIHTDPFILSGSSVLEGVGEYVVTSVGERSFFGSILMNLRTEPENTPLQVKLAILTERISKVGLSVSLIMLISRLAIYFATWGEQKHETSAVVENIVKILVSVATIIVVAVPEGLPLAVTISLAFATVKMMRDNNLVRVLAACETMGGATTVCSDKTGTLTQNKMTVVVGTIGTGTQFRRTPDVEVISHHTPLTIDELKAALPSDVLNLLIDGISINSTAFETKDESGAVSFQGSKTECALLGLTKDLGSVPVAEIRHNYPLVQVWPFSSARKTMSTIVKVTKDRQTFYRLLVKGASEIVLNKCNKLIEIREDKLQNPPEYFEEPRFMTRKIDQQTKAALGRRISEYANQSLRTIGLAMHDITLTDVQMDHLENLDEDDSAKFWEEVLLNESNWTLIGIVGIEDPLREGVTEAVESCRRAGVTVRMVTGDNVLTAKAIATKCRIYREGAIVMEGPDFRKLSEDEMDAVLPRLRVLARSSPEDKMKLVMRLKHLGETVAVTGDGTNDGPALKVADVGFSMGIAGTEVAKEASSIILMDDNFASIVKAIVWGRMVNDSIKKFLQFQLTVNSSAVIVTFVTALVDPKGDPALKAIQLLWINLIMSTFTALAMATDAPDPDLLNRPPDSRKASLITPNMWKMVIGQVIYQLIAIFTLLYVGAAKFKTSLYTSGYDNPELSSMVFNTFFWCQLFNEINSRSITGDFNIFKGLHKNLYFIVIWTCSAIVQVIIVEFGQLVFQTSPLNGADWGICLAIGFLSLPIGAAIRLIPTELFTRLSSTGYRRFESLLPNSLSRTRIQ</sequence>
<dbReference type="InterPro" id="IPR004014">
    <property type="entry name" value="ATPase_P-typ_cation-transptr_N"/>
</dbReference>
<protein>
    <recommendedName>
        <fullName evidence="15">Calcium-transporting ATPase</fullName>
        <ecNumber evidence="15">7.2.2.10</ecNumber>
    </recommendedName>
</protein>
<dbReference type="InterPro" id="IPR018303">
    <property type="entry name" value="ATPase_P-typ_P_site"/>
</dbReference>
<dbReference type="Pfam" id="PF00690">
    <property type="entry name" value="Cation_ATPase_N"/>
    <property type="match status" value="1"/>
</dbReference>
<dbReference type="PRINTS" id="PR00119">
    <property type="entry name" value="CATATPASE"/>
</dbReference>
<keyword evidence="8 15" id="KW-0106">Calcium</keyword>
<evidence type="ECO:0000313" key="17">
    <source>
        <dbReference type="EMBL" id="KXN66633.1"/>
    </source>
</evidence>
<dbReference type="Gene3D" id="3.40.50.1000">
    <property type="entry name" value="HAD superfamily/HAD-like"/>
    <property type="match status" value="1"/>
</dbReference>
<keyword evidence="13 15" id="KW-0406">Ion transport</keyword>
<dbReference type="SUPFAM" id="SSF56784">
    <property type="entry name" value="HAD-like"/>
    <property type="match status" value="1"/>
</dbReference>
<dbReference type="InterPro" id="IPR001757">
    <property type="entry name" value="P_typ_ATPase"/>
</dbReference>
<evidence type="ECO:0000259" key="16">
    <source>
        <dbReference type="SMART" id="SM00831"/>
    </source>
</evidence>
<comment type="function">
    <text evidence="15">Catalyzes the hydrolysis of ATP coupled with the transport of calcium.</text>
</comment>
<evidence type="ECO:0000313" key="18">
    <source>
        <dbReference type="Proteomes" id="UP000070444"/>
    </source>
</evidence>
<organism evidence="17 18">
    <name type="scientific">Conidiobolus coronatus (strain ATCC 28846 / CBS 209.66 / NRRL 28638)</name>
    <name type="common">Delacroixia coronata</name>
    <dbReference type="NCBI Taxonomy" id="796925"/>
    <lineage>
        <taxon>Eukaryota</taxon>
        <taxon>Fungi</taxon>
        <taxon>Fungi incertae sedis</taxon>
        <taxon>Zoopagomycota</taxon>
        <taxon>Entomophthoromycotina</taxon>
        <taxon>Entomophthoromycetes</taxon>
        <taxon>Entomophthorales</taxon>
        <taxon>Ancylistaceae</taxon>
        <taxon>Conidiobolus</taxon>
    </lineage>
</organism>
<accession>A0A137NUZ2</accession>
<evidence type="ECO:0000256" key="5">
    <source>
        <dbReference type="ARBA" id="ARBA00022692"/>
    </source>
</evidence>
<evidence type="ECO:0000256" key="8">
    <source>
        <dbReference type="ARBA" id="ARBA00022837"/>
    </source>
</evidence>
<dbReference type="SFLD" id="SFLDG00002">
    <property type="entry name" value="C1.7:_P-type_atpase_like"/>
    <property type="match status" value="1"/>
</dbReference>
<dbReference type="InterPro" id="IPR023214">
    <property type="entry name" value="HAD_sf"/>
</dbReference>
<keyword evidence="12 15" id="KW-1133">Transmembrane helix</keyword>
<dbReference type="OrthoDB" id="3352408at2759"/>
<proteinExistence type="inferred from homology"/>
<evidence type="ECO:0000256" key="1">
    <source>
        <dbReference type="ARBA" id="ARBA00004128"/>
    </source>
</evidence>
<dbReference type="InterPro" id="IPR006408">
    <property type="entry name" value="P-type_ATPase_IIB"/>
</dbReference>
<dbReference type="GO" id="GO:0016887">
    <property type="term" value="F:ATP hydrolysis activity"/>
    <property type="evidence" value="ECO:0007669"/>
    <property type="project" value="InterPro"/>
</dbReference>
<keyword evidence="5 15" id="KW-0812">Transmembrane</keyword>
<dbReference type="PANTHER" id="PTHR24093:SF369">
    <property type="entry name" value="CALCIUM-TRANSPORTING ATPASE"/>
    <property type="match status" value="1"/>
</dbReference>
<keyword evidence="14 15" id="KW-0472">Membrane</keyword>
<evidence type="ECO:0000256" key="12">
    <source>
        <dbReference type="ARBA" id="ARBA00022989"/>
    </source>
</evidence>
<dbReference type="FunFam" id="3.40.50.1000:FF:000018">
    <property type="entry name" value="Calcium-transporting ATPase"/>
    <property type="match status" value="1"/>
</dbReference>
<dbReference type="InterPro" id="IPR023299">
    <property type="entry name" value="ATPase_P-typ_cyto_dom_N"/>
</dbReference>
<evidence type="ECO:0000256" key="7">
    <source>
        <dbReference type="ARBA" id="ARBA00022741"/>
    </source>
</evidence>
<feature type="transmembrane region" description="Helical" evidence="15">
    <location>
        <begin position="890"/>
        <end position="910"/>
    </location>
</feature>
<keyword evidence="9 15" id="KW-0067">ATP-binding</keyword>
<evidence type="ECO:0000256" key="6">
    <source>
        <dbReference type="ARBA" id="ARBA00022723"/>
    </source>
</evidence>
<dbReference type="Pfam" id="PF00122">
    <property type="entry name" value="E1-E2_ATPase"/>
    <property type="match status" value="1"/>
</dbReference>
<dbReference type="SMART" id="SM00831">
    <property type="entry name" value="Cation_ATPase_N"/>
    <property type="match status" value="1"/>
</dbReference>
<keyword evidence="3" id="KW-0926">Vacuole</keyword>
<feature type="transmembrane region" description="Helical" evidence="15">
    <location>
        <begin position="998"/>
        <end position="1020"/>
    </location>
</feature>
<dbReference type="GO" id="GO:0005524">
    <property type="term" value="F:ATP binding"/>
    <property type="evidence" value="ECO:0007669"/>
    <property type="project" value="UniProtKB-KW"/>
</dbReference>
<comment type="caution">
    <text evidence="15">Lacks conserved residue(s) required for the propagation of feature annotation.</text>
</comment>
<dbReference type="STRING" id="796925.A0A137NUZ2"/>
<keyword evidence="7 15" id="KW-0547">Nucleotide-binding</keyword>
<dbReference type="InterPro" id="IPR023298">
    <property type="entry name" value="ATPase_P-typ_TM_dom_sf"/>
</dbReference>
<feature type="transmembrane region" description="Helical" evidence="15">
    <location>
        <begin position="153"/>
        <end position="171"/>
    </location>
</feature>
<dbReference type="InterPro" id="IPR008250">
    <property type="entry name" value="ATPase_P-typ_transduc_dom_A_sf"/>
</dbReference>
<dbReference type="InterPro" id="IPR036412">
    <property type="entry name" value="HAD-like_sf"/>
</dbReference>
<dbReference type="GO" id="GO:0005388">
    <property type="term" value="F:P-type calcium transporter activity"/>
    <property type="evidence" value="ECO:0007669"/>
    <property type="project" value="UniProtKB-EC"/>
</dbReference>
<dbReference type="Pfam" id="PF00689">
    <property type="entry name" value="Cation_ATPase_C"/>
    <property type="match status" value="1"/>
</dbReference>
<dbReference type="NCBIfam" id="TIGR01494">
    <property type="entry name" value="ATPase_P-type"/>
    <property type="match status" value="2"/>
</dbReference>
<dbReference type="FunFam" id="2.70.150.10:FF:000028">
    <property type="entry name" value="Calcium-transporting ATPase"/>
    <property type="match status" value="1"/>
</dbReference>
<dbReference type="SUPFAM" id="SSF81660">
    <property type="entry name" value="Metal cation-transporting ATPase, ATP-binding domain N"/>
    <property type="match status" value="1"/>
</dbReference>
<dbReference type="GO" id="GO:0046872">
    <property type="term" value="F:metal ion binding"/>
    <property type="evidence" value="ECO:0007669"/>
    <property type="project" value="UniProtKB-KW"/>
</dbReference>
<evidence type="ECO:0000256" key="11">
    <source>
        <dbReference type="ARBA" id="ARBA00022967"/>
    </source>
</evidence>
<evidence type="ECO:0000256" key="14">
    <source>
        <dbReference type="ARBA" id="ARBA00023136"/>
    </source>
</evidence>
<feature type="transmembrane region" description="Helical" evidence="15">
    <location>
        <begin position="105"/>
        <end position="122"/>
    </location>
</feature>
<reference evidence="17 18" key="1">
    <citation type="journal article" date="2015" name="Genome Biol. Evol.">
        <title>Phylogenomic analyses indicate that early fungi evolved digesting cell walls of algal ancestors of land plants.</title>
        <authorList>
            <person name="Chang Y."/>
            <person name="Wang S."/>
            <person name="Sekimoto S."/>
            <person name="Aerts A.L."/>
            <person name="Choi C."/>
            <person name="Clum A."/>
            <person name="LaButti K.M."/>
            <person name="Lindquist E.A."/>
            <person name="Yee Ngan C."/>
            <person name="Ohm R.A."/>
            <person name="Salamov A.A."/>
            <person name="Grigoriev I.V."/>
            <person name="Spatafora J.W."/>
            <person name="Berbee M.L."/>
        </authorList>
    </citation>
    <scope>NUCLEOTIDE SEQUENCE [LARGE SCALE GENOMIC DNA]</scope>
    <source>
        <strain evidence="17 18">NRRL 28638</strain>
    </source>
</reference>
<dbReference type="PROSITE" id="PS00154">
    <property type="entry name" value="ATPASE_E1_E2"/>
    <property type="match status" value="1"/>
</dbReference>
<dbReference type="Gene3D" id="3.40.1110.10">
    <property type="entry name" value="Calcium-transporting ATPase, cytoplasmic domain N"/>
    <property type="match status" value="1"/>
</dbReference>
<keyword evidence="4 15" id="KW-0109">Calcium transport</keyword>
<dbReference type="OMA" id="YQFIVMW"/>
<dbReference type="Proteomes" id="UP000070444">
    <property type="component" value="Unassembled WGS sequence"/>
</dbReference>
<keyword evidence="10" id="KW-0460">Magnesium</keyword>
<evidence type="ECO:0000256" key="15">
    <source>
        <dbReference type="RuleBase" id="RU361146"/>
    </source>
</evidence>
<evidence type="ECO:0000256" key="10">
    <source>
        <dbReference type="ARBA" id="ARBA00022842"/>
    </source>
</evidence>
<feature type="domain" description="Cation-transporting P-type ATPase N-terminal" evidence="16">
    <location>
        <begin position="42"/>
        <end position="121"/>
    </location>
</feature>
<comment type="subcellular location">
    <subcellularLocation>
        <location evidence="15">Membrane</location>
        <topology evidence="15">Multi-pass membrane protein</topology>
    </subcellularLocation>
    <subcellularLocation>
        <location evidence="1">Vacuole membrane</location>
        <topology evidence="1">Multi-pass membrane protein</topology>
    </subcellularLocation>
</comment>
<evidence type="ECO:0000256" key="9">
    <source>
        <dbReference type="ARBA" id="ARBA00022840"/>
    </source>
</evidence>
<dbReference type="InterPro" id="IPR044492">
    <property type="entry name" value="P_typ_ATPase_HD_dom"/>
</dbReference>
<dbReference type="Gene3D" id="2.70.150.10">
    <property type="entry name" value="Calcium-transporting ATPase, cytoplasmic transduction domain A"/>
    <property type="match status" value="1"/>
</dbReference>
<feature type="transmembrane region" description="Helical" evidence="15">
    <location>
        <begin position="848"/>
        <end position="869"/>
    </location>
</feature>
<gene>
    <name evidence="17" type="ORF">CONCODRAFT_43594</name>
</gene>
<comment type="similarity">
    <text evidence="15">Belongs to the cation transport ATPase (P-type) (TC 3.A.3) family.</text>
</comment>
<dbReference type="GO" id="GO:0005886">
    <property type="term" value="C:plasma membrane"/>
    <property type="evidence" value="ECO:0007669"/>
    <property type="project" value="TreeGrafter"/>
</dbReference>
<evidence type="ECO:0000256" key="3">
    <source>
        <dbReference type="ARBA" id="ARBA00022554"/>
    </source>
</evidence>
<evidence type="ECO:0000256" key="13">
    <source>
        <dbReference type="ARBA" id="ARBA00023065"/>
    </source>
</evidence>
<comment type="catalytic activity">
    <reaction evidence="15">
        <text>Ca(2+)(in) + ATP + H2O = Ca(2+)(out) + ADP + phosphate + H(+)</text>
        <dbReference type="Rhea" id="RHEA:18105"/>
        <dbReference type="ChEBI" id="CHEBI:15377"/>
        <dbReference type="ChEBI" id="CHEBI:15378"/>
        <dbReference type="ChEBI" id="CHEBI:29108"/>
        <dbReference type="ChEBI" id="CHEBI:30616"/>
        <dbReference type="ChEBI" id="CHEBI:43474"/>
        <dbReference type="ChEBI" id="CHEBI:456216"/>
        <dbReference type="EC" id="7.2.2.10"/>
    </reaction>
</comment>
<feature type="transmembrane region" description="Helical" evidence="15">
    <location>
        <begin position="966"/>
        <end position="986"/>
    </location>
</feature>
<evidence type="ECO:0000256" key="4">
    <source>
        <dbReference type="ARBA" id="ARBA00022568"/>
    </source>
</evidence>
<dbReference type="SUPFAM" id="SSF81665">
    <property type="entry name" value="Calcium ATPase, transmembrane domain M"/>
    <property type="match status" value="1"/>
</dbReference>
<dbReference type="AlphaFoldDB" id="A0A137NUZ2"/>
<dbReference type="Pfam" id="PF13246">
    <property type="entry name" value="Cation_ATPase"/>
    <property type="match status" value="1"/>
</dbReference>
<dbReference type="CDD" id="cd02081">
    <property type="entry name" value="P-type_ATPase_Ca_PMCA-like"/>
    <property type="match status" value="1"/>
</dbReference>
<dbReference type="EMBL" id="KQ964703">
    <property type="protein sequence ID" value="KXN66633.1"/>
    <property type="molecule type" value="Genomic_DNA"/>
</dbReference>
<dbReference type="GO" id="GO:0005774">
    <property type="term" value="C:vacuolar membrane"/>
    <property type="evidence" value="ECO:0007669"/>
    <property type="project" value="UniProtKB-SubCell"/>
</dbReference>
<dbReference type="GO" id="GO:0006874">
    <property type="term" value="P:intracellular calcium ion homeostasis"/>
    <property type="evidence" value="ECO:0007669"/>
    <property type="project" value="TreeGrafter"/>
</dbReference>
<dbReference type="NCBIfam" id="TIGR01517">
    <property type="entry name" value="ATPase-IIB_Ca"/>
    <property type="match status" value="1"/>
</dbReference>
<dbReference type="SFLD" id="SFLDS00003">
    <property type="entry name" value="Haloacid_Dehalogenase"/>
    <property type="match status" value="1"/>
</dbReference>
<dbReference type="InterPro" id="IPR006068">
    <property type="entry name" value="ATPase_P-typ_cation-transptr_C"/>
</dbReference>